<evidence type="ECO:0000256" key="3">
    <source>
        <dbReference type="ARBA" id="ARBA00023098"/>
    </source>
</evidence>
<keyword evidence="1" id="KW-0378">Hydrolase</keyword>
<proteinExistence type="predicted"/>
<evidence type="ECO:0000256" key="1">
    <source>
        <dbReference type="ARBA" id="ARBA00022801"/>
    </source>
</evidence>
<keyword evidence="3" id="KW-0443">Lipid metabolism</keyword>
<name>A0A381S723_9ZZZZ</name>
<keyword evidence="2" id="KW-0442">Lipid degradation</keyword>
<evidence type="ECO:0000313" key="4">
    <source>
        <dbReference type="EMBL" id="SUZ99895.1"/>
    </source>
</evidence>
<dbReference type="PANTHER" id="PTHR10272:SF0">
    <property type="entry name" value="PLATELET-ACTIVATING FACTOR ACETYLHYDROLASE"/>
    <property type="match status" value="1"/>
</dbReference>
<sequence length="391" mass="44138">MRDNIQIIKPFLLLSLLILNGCAAIIKTAVPISNITAPTGTHPVGTKTFHLVDSTRSAWYQDKNENVRELMVRVWYPAKKNSVNHRAPYVKDYALVRDVITKNFDMPKYLMENLGTIECNAWLDAEPVAGRTTFPIIIFSHGHRGMKIQNTTQVEELASHGYIVIACDHTYDSGVTVLPGNRVIFSRSGLPDGIDEDAGREIRDMQINIRSADITFIIDKISLDFFGDPELAKISDLNNIGIFGHSFGGGTSIFTTYNDNRIDAVFGLDSWFMPIPSRLVNQDLKKPFGHLGQVNWGESNNYSILDTLASNNSDLSVHFSVEGSTHFDFTDFSQFSRITKWYGSGEISSARIRIIMNRLLLDFFDHCLKNGNFFDPKSYKEHFPELTTHLF</sequence>
<dbReference type="SUPFAM" id="SSF53474">
    <property type="entry name" value="alpha/beta-Hydrolases"/>
    <property type="match status" value="1"/>
</dbReference>
<dbReference type="Gene3D" id="3.40.50.1820">
    <property type="entry name" value="alpha/beta hydrolase"/>
    <property type="match status" value="1"/>
</dbReference>
<protein>
    <recommendedName>
        <fullName evidence="5">1-alkyl-2-acetylglycerophosphocholine esterase</fullName>
    </recommendedName>
</protein>
<dbReference type="InterPro" id="IPR029058">
    <property type="entry name" value="AB_hydrolase_fold"/>
</dbReference>
<dbReference type="EMBL" id="UINC01002748">
    <property type="protein sequence ID" value="SUZ99895.1"/>
    <property type="molecule type" value="Genomic_DNA"/>
</dbReference>
<dbReference type="GO" id="GO:0003847">
    <property type="term" value="F:1-alkyl-2-acetylglycerophosphocholine esterase activity"/>
    <property type="evidence" value="ECO:0007669"/>
    <property type="project" value="TreeGrafter"/>
</dbReference>
<accession>A0A381S723</accession>
<reference evidence="4" key="1">
    <citation type="submission" date="2018-05" db="EMBL/GenBank/DDBJ databases">
        <authorList>
            <person name="Lanie J.A."/>
            <person name="Ng W.-L."/>
            <person name="Kazmierczak K.M."/>
            <person name="Andrzejewski T.M."/>
            <person name="Davidsen T.M."/>
            <person name="Wayne K.J."/>
            <person name="Tettelin H."/>
            <person name="Glass J.I."/>
            <person name="Rusch D."/>
            <person name="Podicherti R."/>
            <person name="Tsui H.-C.T."/>
            <person name="Winkler M.E."/>
        </authorList>
    </citation>
    <scope>NUCLEOTIDE SEQUENCE</scope>
</reference>
<organism evidence="4">
    <name type="scientific">marine metagenome</name>
    <dbReference type="NCBI Taxonomy" id="408172"/>
    <lineage>
        <taxon>unclassified sequences</taxon>
        <taxon>metagenomes</taxon>
        <taxon>ecological metagenomes</taxon>
    </lineage>
</organism>
<dbReference type="Pfam" id="PF03403">
    <property type="entry name" value="PAF-AH_p_II"/>
    <property type="match status" value="1"/>
</dbReference>
<evidence type="ECO:0008006" key="5">
    <source>
        <dbReference type="Google" id="ProtNLM"/>
    </source>
</evidence>
<gene>
    <name evidence="4" type="ORF">METZ01_LOCUS52749</name>
</gene>
<dbReference type="PANTHER" id="PTHR10272">
    <property type="entry name" value="PLATELET-ACTIVATING FACTOR ACETYLHYDROLASE"/>
    <property type="match status" value="1"/>
</dbReference>
<evidence type="ECO:0000256" key="2">
    <source>
        <dbReference type="ARBA" id="ARBA00022963"/>
    </source>
</evidence>
<dbReference type="AlphaFoldDB" id="A0A381S723"/>
<dbReference type="GO" id="GO:0016042">
    <property type="term" value="P:lipid catabolic process"/>
    <property type="evidence" value="ECO:0007669"/>
    <property type="project" value="UniProtKB-KW"/>
</dbReference>